<evidence type="ECO:0000313" key="2">
    <source>
        <dbReference type="EnsemblPlants" id="OMERI07G00040.1"/>
    </source>
</evidence>
<reference evidence="2" key="2">
    <citation type="submission" date="2018-05" db="EMBL/GenBank/DDBJ databases">
        <title>OmerRS3 (Oryza meridionalis Reference Sequence Version 3).</title>
        <authorList>
            <person name="Zhang J."/>
            <person name="Kudrna D."/>
            <person name="Lee S."/>
            <person name="Talag J."/>
            <person name="Welchert J."/>
            <person name="Wing R.A."/>
        </authorList>
    </citation>
    <scope>NUCLEOTIDE SEQUENCE [LARGE SCALE GENOMIC DNA]</scope>
    <source>
        <strain evidence="2">cv. OR44</strain>
    </source>
</reference>
<sequence>MASPATEAKGRPHGLAGHGGEGVRSGETVAAAGEPRRQQRQRGTRWRGNSSCRRASPATEAEKDAVERQQQLPASLASNGGGGGRGGGEGRHGGEAAAAAGELERKPPPPRGLLNDLASTSASSVLSGGSG</sequence>
<accession>A0A0E0E6R9</accession>
<evidence type="ECO:0000313" key="3">
    <source>
        <dbReference type="Proteomes" id="UP000008021"/>
    </source>
</evidence>
<name>A0A0E0E6R9_9ORYZ</name>
<dbReference type="HOGENOM" id="CLU_1930895_0_0_1"/>
<feature type="compositionally biased region" description="Polar residues" evidence="1">
    <location>
        <begin position="68"/>
        <end position="78"/>
    </location>
</feature>
<proteinExistence type="predicted"/>
<dbReference type="AlphaFoldDB" id="A0A0E0E6R9"/>
<reference evidence="2" key="1">
    <citation type="submission" date="2015-04" db="UniProtKB">
        <authorList>
            <consortium name="EnsemblPlants"/>
        </authorList>
    </citation>
    <scope>IDENTIFICATION</scope>
</reference>
<feature type="region of interest" description="Disordered" evidence="1">
    <location>
        <begin position="1"/>
        <end position="131"/>
    </location>
</feature>
<evidence type="ECO:0000256" key="1">
    <source>
        <dbReference type="SAM" id="MobiDB-lite"/>
    </source>
</evidence>
<protein>
    <recommendedName>
        <fullName evidence="4">DUF834 domain-containing protein</fullName>
    </recommendedName>
</protein>
<evidence type="ECO:0008006" key="4">
    <source>
        <dbReference type="Google" id="ProtNLM"/>
    </source>
</evidence>
<dbReference type="EnsemblPlants" id="OMERI07G00040.1">
    <property type="protein sequence ID" value="OMERI07G00040.1"/>
    <property type="gene ID" value="OMERI07G00040"/>
</dbReference>
<organism evidence="2">
    <name type="scientific">Oryza meridionalis</name>
    <dbReference type="NCBI Taxonomy" id="40149"/>
    <lineage>
        <taxon>Eukaryota</taxon>
        <taxon>Viridiplantae</taxon>
        <taxon>Streptophyta</taxon>
        <taxon>Embryophyta</taxon>
        <taxon>Tracheophyta</taxon>
        <taxon>Spermatophyta</taxon>
        <taxon>Magnoliopsida</taxon>
        <taxon>Liliopsida</taxon>
        <taxon>Poales</taxon>
        <taxon>Poaceae</taxon>
        <taxon>BOP clade</taxon>
        <taxon>Oryzoideae</taxon>
        <taxon>Oryzeae</taxon>
        <taxon>Oryzinae</taxon>
        <taxon>Oryza</taxon>
    </lineage>
</organism>
<feature type="compositionally biased region" description="Low complexity" evidence="1">
    <location>
        <begin position="117"/>
        <end position="131"/>
    </location>
</feature>
<dbReference type="Proteomes" id="UP000008021">
    <property type="component" value="Chromosome 7"/>
</dbReference>
<keyword evidence="3" id="KW-1185">Reference proteome</keyword>
<dbReference type="Gramene" id="OMERI07G00040.1">
    <property type="protein sequence ID" value="OMERI07G00040.1"/>
    <property type="gene ID" value="OMERI07G00040"/>
</dbReference>